<reference evidence="3" key="1">
    <citation type="submission" date="2021-02" db="EMBL/GenBank/DDBJ databases">
        <authorList>
            <person name="Dougan E. K."/>
            <person name="Rhodes N."/>
            <person name="Thang M."/>
            <person name="Chan C."/>
        </authorList>
    </citation>
    <scope>NUCLEOTIDE SEQUENCE</scope>
</reference>
<dbReference type="EMBL" id="CAJNIZ010004113">
    <property type="protein sequence ID" value="CAE7229112.1"/>
    <property type="molecule type" value="Genomic_DNA"/>
</dbReference>
<evidence type="ECO:0000313" key="3">
    <source>
        <dbReference type="EMBL" id="CAE7229112.1"/>
    </source>
</evidence>
<evidence type="ECO:0000259" key="2">
    <source>
        <dbReference type="PROSITE" id="PS50800"/>
    </source>
</evidence>
<feature type="region of interest" description="Disordered" evidence="1">
    <location>
        <begin position="302"/>
        <end position="327"/>
    </location>
</feature>
<name>A0A812KS69_SYMPI</name>
<feature type="compositionally biased region" description="Acidic residues" evidence="1">
    <location>
        <begin position="265"/>
        <end position="281"/>
    </location>
</feature>
<feature type="region of interest" description="Disordered" evidence="1">
    <location>
        <begin position="1746"/>
        <end position="1833"/>
    </location>
</feature>
<dbReference type="InterPro" id="IPR013103">
    <property type="entry name" value="RVT_2"/>
</dbReference>
<feature type="compositionally biased region" description="Pro residues" evidence="1">
    <location>
        <begin position="1282"/>
        <end position="1295"/>
    </location>
</feature>
<feature type="region of interest" description="Disordered" evidence="1">
    <location>
        <begin position="1235"/>
        <end position="1302"/>
    </location>
</feature>
<organism evidence="3 4">
    <name type="scientific">Symbiodinium pilosum</name>
    <name type="common">Dinoflagellate</name>
    <dbReference type="NCBI Taxonomy" id="2952"/>
    <lineage>
        <taxon>Eukaryota</taxon>
        <taxon>Sar</taxon>
        <taxon>Alveolata</taxon>
        <taxon>Dinophyceae</taxon>
        <taxon>Suessiales</taxon>
        <taxon>Symbiodiniaceae</taxon>
        <taxon>Symbiodinium</taxon>
    </lineage>
</organism>
<feature type="compositionally biased region" description="Acidic residues" evidence="1">
    <location>
        <begin position="1124"/>
        <end position="1141"/>
    </location>
</feature>
<evidence type="ECO:0000313" key="4">
    <source>
        <dbReference type="Proteomes" id="UP000649617"/>
    </source>
</evidence>
<feature type="region of interest" description="Disordered" evidence="1">
    <location>
        <begin position="345"/>
        <end position="379"/>
    </location>
</feature>
<gene>
    <name evidence="3" type="primary">RE2</name>
    <name evidence="3" type="ORF">SPIL2461_LOCUS3384</name>
</gene>
<feature type="region of interest" description="Disordered" evidence="1">
    <location>
        <begin position="261"/>
        <end position="281"/>
    </location>
</feature>
<feature type="region of interest" description="Disordered" evidence="1">
    <location>
        <begin position="2513"/>
        <end position="2533"/>
    </location>
</feature>
<protein>
    <submittedName>
        <fullName evidence="3">RE2 protein</fullName>
    </submittedName>
</protein>
<feature type="region of interest" description="Disordered" evidence="1">
    <location>
        <begin position="1124"/>
        <end position="1143"/>
    </location>
</feature>
<dbReference type="Proteomes" id="UP000649617">
    <property type="component" value="Unassembled WGS sequence"/>
</dbReference>
<sequence length="2573" mass="287713">MAVSEAKPFWKDDEIAVDRDGIPHFTGARPELMKEYRRRVLFAYNNLEGSGDDEAKKARSLKKKKARFAKRLLDALHGEAWRSCQDLLLDAEGLRKEDGYKMVFAALQSIEKVGVIKKTEAFDHFFERCYRRRGQSIDQFLRTRSEGWSDLRDLAEGINMSEDLLAYFLLKSANLSREERRQILLANQSDYSLAGIEKALRVSFFDLHEKEKGRDWSSTATRKPAKGFGKRSYHAHLAEDGEAGESDGGTADEGEAYEEEHALEAEAEQGEQEEFSDVGASNDDEVYEAYVSYKDSRKKLKEMQRSRGFVKSRDDQAEDRRLAVQREKQRTRCSACNKLGHWAGDAICPRRSGGGPARGSSSKGRGKKGRSSSSSKGSGKAYFVSEAKPLFFSLADDEQEEQFCNMVRDTDGEKDMEQDAGNTYLDKRRKEARAEPESDSLVCPEQNQHIIVSVPANKIKKIHVKSLALARPVGLEEMRVRELQADCDRWGIAVSGSKSEILLRLRRLYGGEMVLQKRYQICAVGPGTTGDSGDGYRKHDSDGIGPLVDPRTGVVVPPEIVFDQPAPQGWNSFLLRVFQFWQVQFCTFFPIWETEISPSLAGRAYMANGGDCKNLNSINEPNEVPLNSQNADFDEALAGTNLDRRLFEDRDGHINEAHVALLDTACTACLHSKKWRQAYSLTLPPGYQCTATSSKKTIHFANGESESRMVVWRIPIFLQGVAGEVHSAELDAGATPLLFSIPAMQALDMVLCMKDLKVGIRALDLEMPMQVTRSKHIALNIAFDPAVGTREDRQAGGQPRAHSDAGDFVAYFVDEARLPILHQCAPPVEAEAFWNRGKAAPNLGPRGVHTNDKVGELKQRRVDELQRAARKHQLRDQRSWSALRRDFTMAEQHATRGFKDTVIFEPFAGTFGITRVAAEEFGWTCSQPMDLLDGYDLLSGAGRQLVKQVLAEHRPYLVVLASDCRIWSWATSFTVGSLDMPGARSSRAILPSGKSCGSVAWFFEGILGKLLENARGKFLYGDQCRFGKRDSESKRPVRKRTGWLSNSEPLLNQLGKQCVCPPGAHEQVLGSNAGGLRSKQAAEYPRALCRAVCQGALETMVLDYAADMTYHQGISFEGAYEGEEEAHDFDSGDEDQEEPAEDEWRLEDGDRLLRLHRVPRRRLFLPLSSTAPPCSLASLQSRRRTMMVLQGGARREHVDNWHEASWNPRGIAMDHLWTGTTEFLLQTAATALEEEIQQQRQQQPPPDQHGHFDGSAAPFDSAAYPDDHMSDYEPSLVDRPAGPYPSQPPASPHPLPEGTETEHHGMEDLAAATTTVSQEDTVGLLESTLDYVQQEGANGWNKINTDTDLGKAWVSLEGGSADVSLILCSTVARRLKKPQPHAGPHDVRLRRSYLLLDDGTVLATDWESWGTMSPASQVRPLVAPQRRLYLVLFGKEIGEEDAGEEPDQLQQREEARERKWQALPRELKLAIKRVHENLGHASQPALLRALRIARASEVAIKAARLFRCPECPRLREPRHPRPSKLPIANEFDIMIGIDIFNVKAWCHLEADFQEGGVVATGGWFAGSASLDCGHQPEQEFLDRKSGFSPAQWVLGRDIRLPADLADDAEVARIGAQTLAATPGSIFFRKAQLRQAAREAFTKTANDDALRRAELRQVRPSRGPFPVGSYVFYYDASSKEPGPNCWRGVARVVGKDGSHTIWVSHRGILLAVSPEHLAKARNEEVNQWLSVGNEVVLLDAVPASAGSGFIDLRGAPKPPEPPSDGEEPRGDLEAAGGDAMLDAPEPELSEQGSQVSEEKRRRRGSKGSATTAASTSPMPPPILPSTPADIPVDPHGLPDFDLEGNEGNMEFDPELHDYHQAIPAPTLSPIIEDADGEAREREAKRQRVREEGHHANFAKEESCEAYLAAEGGRYLDEKVVKHYAQHEHAYQTLGVSEGDLLFGVHRNDFQKQYEALAVTNPNDSGAKKKGRKEILLKDLDAEQRELFCGKGGSDEKEWSAWKTKDACDIVSPELSEKVRREKPDLIIPTRWFLAKSRLVVQGFKDKSLGRFRRDAPTASAVAESICLAVCAFFKFTLFAKDIKNAYFSGKSVDREIYLEQPRGGLPGLLPGQLLQAKKAIYGFAEAARLFWLALREHLLSDGWVESKLEPALFYLRQQGRLVGILVTHVDDLEGGVNEKVINSAFERSARALEFATNHYKDFIFRGREVRQNEHNHIDVSMKNYALSMKTVKVDSGRRKELRSELTPEELSVFQSSAGELGWTTRQLRCDLAYENGVVQRSKTDTCVADLLLLKQYIGLARRGANFRQRYWSDVDLESGVILHLADSGHANGTPDHNEELKYRSVGGYFIMIANPEILKGEEARANILAYHSTLTKRVCRSTLAAEASHLAEAVEAGDWIIVLMEEALTGYVDLKNWDKIIEQRKRAYVTDARSVYDYLQRDATSTSSDKRMAIEGALLRETVRRDRAYVKWIDGQQNIANVLTKANAEKDILRDFLRTGLLCLTQTEANRALKERKQQQRQQRKKVKDEHQYRKAHLRALRREDVAKQVEGMELMDDNLTDNEKKIEECENSP</sequence>
<accession>A0A812KS69</accession>
<keyword evidence="4" id="KW-1185">Reference proteome</keyword>
<feature type="compositionally biased region" description="Basic and acidic residues" evidence="1">
    <location>
        <begin position="2561"/>
        <end position="2573"/>
    </location>
</feature>
<dbReference type="InterPro" id="IPR003034">
    <property type="entry name" value="SAP_dom"/>
</dbReference>
<dbReference type="Pfam" id="PF07727">
    <property type="entry name" value="RVT_2"/>
    <property type="match status" value="1"/>
</dbReference>
<proteinExistence type="predicted"/>
<comment type="caution">
    <text evidence="3">The sequence shown here is derived from an EMBL/GenBank/DDBJ whole genome shotgun (WGS) entry which is preliminary data.</text>
</comment>
<dbReference type="OrthoDB" id="432073at2759"/>
<evidence type="ECO:0000256" key="1">
    <source>
        <dbReference type="SAM" id="MobiDB-lite"/>
    </source>
</evidence>
<feature type="region of interest" description="Disordered" evidence="1">
    <location>
        <begin position="2551"/>
        <end position="2573"/>
    </location>
</feature>
<feature type="domain" description="SAP" evidence="2">
    <location>
        <begin position="475"/>
        <end position="509"/>
    </location>
</feature>
<dbReference type="PROSITE" id="PS50800">
    <property type="entry name" value="SAP"/>
    <property type="match status" value="1"/>
</dbReference>